<feature type="transmembrane region" description="Helical" evidence="5">
    <location>
        <begin position="40"/>
        <end position="65"/>
    </location>
</feature>
<sequence>MKVVSIIVAWILLILTVFVASLLQTSTGFGFSIVGTPFLLMIYSAHTAIQINMILSLFISIFMIFKIGKEVDKPLLFRLIKGSLIGIDILITSF</sequence>
<evidence type="ECO:0000256" key="3">
    <source>
        <dbReference type="ARBA" id="ARBA00022989"/>
    </source>
</evidence>
<evidence type="ECO:0000313" key="7">
    <source>
        <dbReference type="Proteomes" id="UP000593802"/>
    </source>
</evidence>
<reference evidence="6 7" key="1">
    <citation type="submission" date="2020-08" db="EMBL/GenBank/DDBJ databases">
        <title>Complete Genome Sequence of Effusibacillus dendaii Strain skT53, Isolated from Farmland soil.</title>
        <authorList>
            <person name="Konishi T."/>
            <person name="Kawasaki H."/>
        </authorList>
    </citation>
    <scope>NUCLEOTIDE SEQUENCE [LARGE SCALE GENOMIC DNA]</scope>
    <source>
        <strain evidence="7">skT53</strain>
    </source>
</reference>
<keyword evidence="5" id="KW-1003">Cell membrane</keyword>
<protein>
    <recommendedName>
        <fullName evidence="5">Probable membrane transporter protein</fullName>
    </recommendedName>
</protein>
<dbReference type="KEGG" id="eff:skT53_10380"/>
<gene>
    <name evidence="6" type="ORF">skT53_10380</name>
</gene>
<dbReference type="InterPro" id="IPR002781">
    <property type="entry name" value="TM_pro_TauE-like"/>
</dbReference>
<evidence type="ECO:0000256" key="2">
    <source>
        <dbReference type="ARBA" id="ARBA00022692"/>
    </source>
</evidence>
<dbReference type="Pfam" id="PF01925">
    <property type="entry name" value="TauE"/>
    <property type="match status" value="1"/>
</dbReference>
<keyword evidence="4 5" id="KW-0472">Membrane</keyword>
<dbReference type="GO" id="GO:0005886">
    <property type="term" value="C:plasma membrane"/>
    <property type="evidence" value="ECO:0007669"/>
    <property type="project" value="UniProtKB-SubCell"/>
</dbReference>
<proteinExistence type="inferred from homology"/>
<dbReference type="EMBL" id="AP023366">
    <property type="protein sequence ID" value="BCJ86053.1"/>
    <property type="molecule type" value="Genomic_DNA"/>
</dbReference>
<accession>A0A7I8D7B3</accession>
<comment type="subcellular location">
    <subcellularLocation>
        <location evidence="5">Cell membrane</location>
        <topology evidence="5">Multi-pass membrane protein</topology>
    </subcellularLocation>
    <subcellularLocation>
        <location evidence="1">Membrane</location>
        <topology evidence="1">Multi-pass membrane protein</topology>
    </subcellularLocation>
</comment>
<keyword evidence="2 5" id="KW-0812">Transmembrane</keyword>
<organism evidence="6 7">
    <name type="scientific">Effusibacillus dendaii</name>
    <dbReference type="NCBI Taxonomy" id="2743772"/>
    <lineage>
        <taxon>Bacteria</taxon>
        <taxon>Bacillati</taxon>
        <taxon>Bacillota</taxon>
        <taxon>Bacilli</taxon>
        <taxon>Bacillales</taxon>
        <taxon>Alicyclobacillaceae</taxon>
        <taxon>Effusibacillus</taxon>
    </lineage>
</organism>
<dbReference type="AlphaFoldDB" id="A0A7I8D7B3"/>
<keyword evidence="3 5" id="KW-1133">Transmembrane helix</keyword>
<name>A0A7I8D7B3_9BACL</name>
<evidence type="ECO:0000313" key="6">
    <source>
        <dbReference type="EMBL" id="BCJ86053.1"/>
    </source>
</evidence>
<keyword evidence="7" id="KW-1185">Reference proteome</keyword>
<evidence type="ECO:0000256" key="5">
    <source>
        <dbReference type="RuleBase" id="RU363041"/>
    </source>
</evidence>
<dbReference type="Proteomes" id="UP000593802">
    <property type="component" value="Chromosome"/>
</dbReference>
<evidence type="ECO:0000256" key="4">
    <source>
        <dbReference type="ARBA" id="ARBA00023136"/>
    </source>
</evidence>
<evidence type="ECO:0000256" key="1">
    <source>
        <dbReference type="ARBA" id="ARBA00004141"/>
    </source>
</evidence>
<comment type="similarity">
    <text evidence="5">Belongs to the 4-toluene sulfonate uptake permease (TSUP) (TC 2.A.102) family.</text>
</comment>